<protein>
    <submittedName>
        <fullName evidence="6">Putative ABC transporter, ATP-binding protein</fullName>
    </submittedName>
</protein>
<evidence type="ECO:0000256" key="3">
    <source>
        <dbReference type="ARBA" id="ARBA00022741"/>
    </source>
</evidence>
<dbReference type="SUPFAM" id="SSF52540">
    <property type="entry name" value="P-loop containing nucleoside triphosphate hydrolases"/>
    <property type="match status" value="1"/>
</dbReference>
<dbReference type="Gene3D" id="3.40.50.300">
    <property type="entry name" value="P-loop containing nucleotide triphosphate hydrolases"/>
    <property type="match status" value="1"/>
</dbReference>
<sequence>MPWMKVSGLSCTFRGKRVVDDVSLTLRAGSVTGFVGSNGAGKTTTLRLMLGLLRGEGATTFLGRPLTQWSAPARVVGAVFGGVGGHPKHRIRDHLRMVAAGAGASNARVDELLETVGMTGAAKMRISQLSLGMAQRVGITQAVIGSPRVLVLDEPSNGLDPHAIRWLRGFLRDLAADGVAVLVSSHLLVEMEQLADRVVVLSRGRVVAETPMEALLSYAVSKRTVTVQTSELVELAGLVKRAGGLLEVTGGQKAEISGLSRVQVADMAAVNGIALYRLDEQSPSLEDFYVTIAQEDFKI</sequence>
<keyword evidence="3" id="KW-0547">Nucleotide-binding</keyword>
<dbReference type="SMART" id="SM00382">
    <property type="entry name" value="AAA"/>
    <property type="match status" value="1"/>
</dbReference>
<dbReference type="Proteomes" id="UP000429552">
    <property type="component" value="Unassembled WGS sequence"/>
</dbReference>
<dbReference type="PANTHER" id="PTHR43335">
    <property type="entry name" value="ABC TRANSPORTER, ATP-BINDING PROTEIN"/>
    <property type="match status" value="1"/>
</dbReference>
<evidence type="ECO:0000256" key="2">
    <source>
        <dbReference type="ARBA" id="ARBA00022448"/>
    </source>
</evidence>
<dbReference type="AlphaFoldDB" id="A0A640TRC6"/>
<keyword evidence="2" id="KW-0813">Transport</keyword>
<dbReference type="GO" id="GO:0005524">
    <property type="term" value="F:ATP binding"/>
    <property type="evidence" value="ECO:0007669"/>
    <property type="project" value="UniProtKB-KW"/>
</dbReference>
<evidence type="ECO:0000256" key="1">
    <source>
        <dbReference type="ARBA" id="ARBA00005417"/>
    </source>
</evidence>
<dbReference type="InterPro" id="IPR027417">
    <property type="entry name" value="P-loop_NTPase"/>
</dbReference>
<gene>
    <name evidence="6" type="ORF">Sliba_63820</name>
</gene>
<evidence type="ECO:0000256" key="4">
    <source>
        <dbReference type="ARBA" id="ARBA00022840"/>
    </source>
</evidence>
<dbReference type="PROSITE" id="PS50893">
    <property type="entry name" value="ABC_TRANSPORTER_2"/>
    <property type="match status" value="1"/>
</dbReference>
<keyword evidence="4 6" id="KW-0067">ATP-binding</keyword>
<evidence type="ECO:0000313" key="6">
    <source>
        <dbReference type="EMBL" id="GFE25929.1"/>
    </source>
</evidence>
<dbReference type="InterPro" id="IPR003593">
    <property type="entry name" value="AAA+_ATPase"/>
</dbReference>
<dbReference type="Pfam" id="PF00005">
    <property type="entry name" value="ABC_tran"/>
    <property type="match status" value="1"/>
</dbReference>
<dbReference type="GO" id="GO:0016887">
    <property type="term" value="F:ATP hydrolysis activity"/>
    <property type="evidence" value="ECO:0007669"/>
    <property type="project" value="InterPro"/>
</dbReference>
<name>A0A640TRC6_STRNI</name>
<dbReference type="EMBL" id="BLIP01000002">
    <property type="protein sequence ID" value="GFE25929.1"/>
    <property type="molecule type" value="Genomic_DNA"/>
</dbReference>
<feature type="domain" description="ABC transporter" evidence="5">
    <location>
        <begin position="4"/>
        <end position="228"/>
    </location>
</feature>
<dbReference type="InterPro" id="IPR003439">
    <property type="entry name" value="ABC_transporter-like_ATP-bd"/>
</dbReference>
<evidence type="ECO:0000259" key="5">
    <source>
        <dbReference type="PROSITE" id="PS50893"/>
    </source>
</evidence>
<evidence type="ECO:0000313" key="7">
    <source>
        <dbReference type="Proteomes" id="UP000429552"/>
    </source>
</evidence>
<comment type="caution">
    <text evidence="6">The sequence shown here is derived from an EMBL/GenBank/DDBJ whole genome shotgun (WGS) entry which is preliminary data.</text>
</comment>
<organism evidence="6 7">
    <name type="scientific">Streptomyces nigrescens</name>
    <dbReference type="NCBI Taxonomy" id="1920"/>
    <lineage>
        <taxon>Bacteria</taxon>
        <taxon>Bacillati</taxon>
        <taxon>Actinomycetota</taxon>
        <taxon>Actinomycetes</taxon>
        <taxon>Kitasatosporales</taxon>
        <taxon>Streptomycetaceae</taxon>
        <taxon>Streptomyces</taxon>
    </lineage>
</organism>
<reference evidence="6 7" key="1">
    <citation type="submission" date="2019-12" db="EMBL/GenBank/DDBJ databases">
        <title>Whole genome shotgun sequence of Streptomyces libani subsp. libani NBRC 13452.</title>
        <authorList>
            <person name="Ichikawa N."/>
            <person name="Kimura A."/>
            <person name="Kitahashi Y."/>
            <person name="Komaki H."/>
            <person name="Tamura T."/>
        </authorList>
    </citation>
    <scope>NUCLEOTIDE SEQUENCE [LARGE SCALE GENOMIC DNA]</scope>
    <source>
        <strain evidence="6 7">NBRC 13452</strain>
    </source>
</reference>
<dbReference type="PANTHER" id="PTHR43335:SF4">
    <property type="entry name" value="ABC TRANSPORTER, ATP-BINDING PROTEIN"/>
    <property type="match status" value="1"/>
</dbReference>
<accession>A0A640TRC6</accession>
<proteinExistence type="inferred from homology"/>
<comment type="similarity">
    <text evidence="1">Belongs to the ABC transporter superfamily.</text>
</comment>